<keyword evidence="2" id="KW-1133">Transmembrane helix</keyword>
<dbReference type="AlphaFoldDB" id="A0A4Y2RSA4"/>
<name>A0A4Y2RSA4_ARAVE</name>
<proteinExistence type="predicted"/>
<evidence type="ECO:0000313" key="3">
    <source>
        <dbReference type="EMBL" id="GBN78226.1"/>
    </source>
</evidence>
<keyword evidence="2" id="KW-0812">Transmembrane</keyword>
<dbReference type="Proteomes" id="UP000499080">
    <property type="component" value="Unassembled WGS sequence"/>
</dbReference>
<sequence>MSAASNRRNQSCVSSDLSSSELPIGGSKLHGTPDGALAGYYINVSLELASIHRLFLVLSPEVCFILGSFLLVDSPANFYDFYRSTSSGI</sequence>
<keyword evidence="4" id="KW-1185">Reference proteome</keyword>
<feature type="region of interest" description="Disordered" evidence="1">
    <location>
        <begin position="1"/>
        <end position="26"/>
    </location>
</feature>
<dbReference type="EMBL" id="BGPR01018084">
    <property type="protein sequence ID" value="GBN78226.1"/>
    <property type="molecule type" value="Genomic_DNA"/>
</dbReference>
<organism evidence="3 4">
    <name type="scientific">Araneus ventricosus</name>
    <name type="common">Orbweaver spider</name>
    <name type="synonym">Epeira ventricosa</name>
    <dbReference type="NCBI Taxonomy" id="182803"/>
    <lineage>
        <taxon>Eukaryota</taxon>
        <taxon>Metazoa</taxon>
        <taxon>Ecdysozoa</taxon>
        <taxon>Arthropoda</taxon>
        <taxon>Chelicerata</taxon>
        <taxon>Arachnida</taxon>
        <taxon>Araneae</taxon>
        <taxon>Araneomorphae</taxon>
        <taxon>Entelegynae</taxon>
        <taxon>Araneoidea</taxon>
        <taxon>Araneidae</taxon>
        <taxon>Araneus</taxon>
    </lineage>
</organism>
<evidence type="ECO:0000256" key="1">
    <source>
        <dbReference type="SAM" id="MobiDB-lite"/>
    </source>
</evidence>
<feature type="compositionally biased region" description="Low complexity" evidence="1">
    <location>
        <begin position="11"/>
        <end position="20"/>
    </location>
</feature>
<protein>
    <submittedName>
        <fullName evidence="3">Uncharacterized protein</fullName>
    </submittedName>
</protein>
<feature type="transmembrane region" description="Helical" evidence="2">
    <location>
        <begin position="54"/>
        <end position="72"/>
    </location>
</feature>
<evidence type="ECO:0000256" key="2">
    <source>
        <dbReference type="SAM" id="Phobius"/>
    </source>
</evidence>
<accession>A0A4Y2RSA4</accession>
<reference evidence="3 4" key="1">
    <citation type="journal article" date="2019" name="Sci. Rep.">
        <title>Orb-weaving spider Araneus ventricosus genome elucidates the spidroin gene catalogue.</title>
        <authorList>
            <person name="Kono N."/>
            <person name="Nakamura H."/>
            <person name="Ohtoshi R."/>
            <person name="Moran D.A.P."/>
            <person name="Shinohara A."/>
            <person name="Yoshida Y."/>
            <person name="Fujiwara M."/>
            <person name="Mori M."/>
            <person name="Tomita M."/>
            <person name="Arakawa K."/>
        </authorList>
    </citation>
    <scope>NUCLEOTIDE SEQUENCE [LARGE SCALE GENOMIC DNA]</scope>
</reference>
<gene>
    <name evidence="3" type="ORF">AVEN_159645_1</name>
</gene>
<evidence type="ECO:0000313" key="4">
    <source>
        <dbReference type="Proteomes" id="UP000499080"/>
    </source>
</evidence>
<keyword evidence="2" id="KW-0472">Membrane</keyword>
<feature type="compositionally biased region" description="Polar residues" evidence="1">
    <location>
        <begin position="1"/>
        <end position="10"/>
    </location>
</feature>
<comment type="caution">
    <text evidence="3">The sequence shown here is derived from an EMBL/GenBank/DDBJ whole genome shotgun (WGS) entry which is preliminary data.</text>
</comment>